<dbReference type="SUPFAM" id="SSF46785">
    <property type="entry name" value="Winged helix' DNA-binding domain"/>
    <property type="match status" value="1"/>
</dbReference>
<dbReference type="PANTHER" id="PTHR39515:SF2">
    <property type="entry name" value="HTH-TYPE TRANSCRIPTIONAL REGULATOR RV0880"/>
    <property type="match status" value="1"/>
</dbReference>
<dbReference type="InterPro" id="IPR052526">
    <property type="entry name" value="HTH-type_Bedaq_tolerance"/>
</dbReference>
<accession>A0ABX0C346</accession>
<feature type="domain" description="HTH marR-type" evidence="1">
    <location>
        <begin position="1"/>
        <end position="143"/>
    </location>
</feature>
<dbReference type="InterPro" id="IPR000835">
    <property type="entry name" value="HTH_MarR-typ"/>
</dbReference>
<comment type="caution">
    <text evidence="2">The sequence shown here is derived from an EMBL/GenBank/DDBJ whole genome shotgun (WGS) entry which is preliminary data.</text>
</comment>
<dbReference type="InterPro" id="IPR036388">
    <property type="entry name" value="WH-like_DNA-bd_sf"/>
</dbReference>
<evidence type="ECO:0000313" key="3">
    <source>
        <dbReference type="Proteomes" id="UP000470404"/>
    </source>
</evidence>
<dbReference type="RefSeq" id="WP_067585183.1">
    <property type="nucleotide sequence ID" value="NZ_JAAGNC010000189.1"/>
</dbReference>
<dbReference type="SMART" id="SM00347">
    <property type="entry name" value="HTH_MARR"/>
    <property type="match status" value="1"/>
</dbReference>
<name>A0ABX0C346_9PSEU</name>
<keyword evidence="3" id="KW-1185">Reference proteome</keyword>
<proteinExistence type="predicted"/>
<evidence type="ECO:0000313" key="2">
    <source>
        <dbReference type="EMBL" id="NEC61220.1"/>
    </source>
</evidence>
<dbReference type="EMBL" id="JAAGNC010000189">
    <property type="protein sequence ID" value="NEC61220.1"/>
    <property type="molecule type" value="Genomic_DNA"/>
</dbReference>
<dbReference type="Pfam" id="PF12802">
    <property type="entry name" value="MarR_2"/>
    <property type="match status" value="1"/>
</dbReference>
<dbReference type="PANTHER" id="PTHR39515">
    <property type="entry name" value="CONSERVED PROTEIN"/>
    <property type="match status" value="1"/>
</dbReference>
<protein>
    <submittedName>
        <fullName evidence="2">MarR family transcriptional regulator</fullName>
    </submittedName>
</protein>
<gene>
    <name evidence="2" type="ORF">G3I59_37880</name>
</gene>
<reference evidence="2 3" key="1">
    <citation type="submission" date="2020-01" db="EMBL/GenBank/DDBJ databases">
        <title>Insect and environment-associated Actinomycetes.</title>
        <authorList>
            <person name="Currrie C."/>
            <person name="Chevrette M."/>
            <person name="Carlson C."/>
            <person name="Stubbendieck R."/>
            <person name="Wendt-Pienkowski E."/>
        </authorList>
    </citation>
    <scope>NUCLEOTIDE SEQUENCE [LARGE SCALE GENOMIC DNA]</scope>
    <source>
        <strain evidence="2 3">SID8386</strain>
    </source>
</reference>
<organism evidence="2 3">
    <name type="scientific">Amycolatopsis rubida</name>
    <dbReference type="NCBI Taxonomy" id="112413"/>
    <lineage>
        <taxon>Bacteria</taxon>
        <taxon>Bacillati</taxon>
        <taxon>Actinomycetota</taxon>
        <taxon>Actinomycetes</taxon>
        <taxon>Pseudonocardiales</taxon>
        <taxon>Pseudonocardiaceae</taxon>
        <taxon>Amycolatopsis</taxon>
    </lineage>
</organism>
<dbReference type="InterPro" id="IPR036390">
    <property type="entry name" value="WH_DNA-bd_sf"/>
</dbReference>
<dbReference type="Gene3D" id="1.10.10.10">
    <property type="entry name" value="Winged helix-like DNA-binding domain superfamily/Winged helix DNA-binding domain"/>
    <property type="match status" value="1"/>
</dbReference>
<dbReference type="Gene3D" id="1.10.287.100">
    <property type="match status" value="1"/>
</dbReference>
<evidence type="ECO:0000259" key="1">
    <source>
        <dbReference type="PROSITE" id="PS50995"/>
    </source>
</evidence>
<dbReference type="Proteomes" id="UP000470404">
    <property type="component" value="Unassembled WGS sequence"/>
</dbReference>
<dbReference type="PROSITE" id="PS50995">
    <property type="entry name" value="HTH_MARR_2"/>
    <property type="match status" value="1"/>
</dbReference>
<sequence length="147" mass="16113">MSSITTDIARLAGELRGVTGQLHRRLRKVDNAEVLTPSQTAVLGRLHRTGPSTQSQLAAAEHVRQQSMGATLAELDRLGHLERTRDPHDGRRVVLSLSTLGDKTVRGLHEHREEWIAQALATMTPEERGTLASALPLLQRLAQHTGV</sequence>